<dbReference type="PANTHER" id="PTHR44688">
    <property type="entry name" value="DNA-BINDING TRANSCRIPTIONAL ACTIVATOR DEVR_DOSR"/>
    <property type="match status" value="1"/>
</dbReference>
<dbReference type="InterPro" id="IPR016032">
    <property type="entry name" value="Sig_transdc_resp-reg_C-effctor"/>
</dbReference>
<keyword evidence="3" id="KW-0804">Transcription</keyword>
<sequence length="265" mass="31217">MKKIPPMRDSKFQKTFMNKKNDSLTTEELTQFFLEKIAHIKDYAIGPFFWMISSYHSMKVVNVSENIESFTPLSRAQWVSGANEEIHTVIHPDDFKYWLAAAAFIQQMYMNMEPEHRENIKFNIYARVQNPEKEYRWVLVHYFFHLDSSGIIDSNMSILYDLSHLQINSMPLLSVIDFSNKEVQYFKHVDQQIKKVTTNKLSVTKREQEVLKLVAEGYNTTEISDLLFISSHTVENHKKNLRRKTDTKSLAELVAYAIKYNLLFI</sequence>
<dbReference type="GO" id="GO:0006355">
    <property type="term" value="P:regulation of DNA-templated transcription"/>
    <property type="evidence" value="ECO:0007669"/>
    <property type="project" value="InterPro"/>
</dbReference>
<dbReference type="GO" id="GO:0003677">
    <property type="term" value="F:DNA binding"/>
    <property type="evidence" value="ECO:0007669"/>
    <property type="project" value="UniProtKB-KW"/>
</dbReference>
<keyword evidence="2" id="KW-0238">DNA-binding</keyword>
<dbReference type="SMART" id="SM00421">
    <property type="entry name" value="HTH_LUXR"/>
    <property type="match status" value="1"/>
</dbReference>
<feature type="domain" description="HTH luxR-type" evidence="4">
    <location>
        <begin position="196"/>
        <end position="261"/>
    </location>
</feature>
<gene>
    <name evidence="5" type="ORF">BBD32_15495</name>
</gene>
<dbReference type="SUPFAM" id="SSF55785">
    <property type="entry name" value="PYP-like sensor domain (PAS domain)"/>
    <property type="match status" value="1"/>
</dbReference>
<dbReference type="PROSITE" id="PS50043">
    <property type="entry name" value="HTH_LUXR_2"/>
    <property type="match status" value="1"/>
</dbReference>
<evidence type="ECO:0000313" key="5">
    <source>
        <dbReference type="EMBL" id="AQX02761.1"/>
    </source>
</evidence>
<evidence type="ECO:0000256" key="1">
    <source>
        <dbReference type="ARBA" id="ARBA00023015"/>
    </source>
</evidence>
<proteinExistence type="predicted"/>
<organism evidence="5 6">
    <name type="scientific">Elizabethkingia anophelis</name>
    <dbReference type="NCBI Taxonomy" id="1117645"/>
    <lineage>
        <taxon>Bacteria</taxon>
        <taxon>Pseudomonadati</taxon>
        <taxon>Bacteroidota</taxon>
        <taxon>Flavobacteriia</taxon>
        <taxon>Flavobacteriales</taxon>
        <taxon>Weeksellaceae</taxon>
        <taxon>Elizabethkingia</taxon>
    </lineage>
</organism>
<dbReference type="PROSITE" id="PS00622">
    <property type="entry name" value="HTH_LUXR_1"/>
    <property type="match status" value="1"/>
</dbReference>
<dbReference type="SUPFAM" id="SSF46894">
    <property type="entry name" value="C-terminal effector domain of the bipartite response regulators"/>
    <property type="match status" value="1"/>
</dbReference>
<dbReference type="Gene3D" id="3.30.450.20">
    <property type="entry name" value="PAS domain"/>
    <property type="match status" value="1"/>
</dbReference>
<accession>A0AAU8VIK8</accession>
<dbReference type="Pfam" id="PF00196">
    <property type="entry name" value="GerE"/>
    <property type="match status" value="1"/>
</dbReference>
<dbReference type="Proteomes" id="UP000190848">
    <property type="component" value="Chromosome"/>
</dbReference>
<dbReference type="PRINTS" id="PR00038">
    <property type="entry name" value="HTHLUXR"/>
</dbReference>
<evidence type="ECO:0000256" key="2">
    <source>
        <dbReference type="ARBA" id="ARBA00023125"/>
    </source>
</evidence>
<evidence type="ECO:0000259" key="4">
    <source>
        <dbReference type="PROSITE" id="PS50043"/>
    </source>
</evidence>
<dbReference type="RefSeq" id="WP_078396528.1">
    <property type="nucleotide sequence ID" value="NZ_CP016374.1"/>
</dbReference>
<dbReference type="Gene3D" id="1.10.10.10">
    <property type="entry name" value="Winged helix-like DNA-binding domain superfamily/Winged helix DNA-binding domain"/>
    <property type="match status" value="1"/>
</dbReference>
<dbReference type="PANTHER" id="PTHR44688:SF16">
    <property type="entry name" value="DNA-BINDING TRANSCRIPTIONAL ACTIVATOR DEVR_DOSR"/>
    <property type="match status" value="1"/>
</dbReference>
<evidence type="ECO:0000256" key="3">
    <source>
        <dbReference type="ARBA" id="ARBA00023163"/>
    </source>
</evidence>
<dbReference type="InterPro" id="IPR000792">
    <property type="entry name" value="Tscrpt_reg_LuxR_C"/>
</dbReference>
<dbReference type="InterPro" id="IPR035965">
    <property type="entry name" value="PAS-like_dom_sf"/>
</dbReference>
<protein>
    <recommendedName>
        <fullName evidence="4">HTH luxR-type domain-containing protein</fullName>
    </recommendedName>
</protein>
<dbReference type="CDD" id="cd06170">
    <property type="entry name" value="LuxR_C_like"/>
    <property type="match status" value="1"/>
</dbReference>
<evidence type="ECO:0000313" key="6">
    <source>
        <dbReference type="Proteomes" id="UP000190848"/>
    </source>
</evidence>
<dbReference type="EMBL" id="CP016374">
    <property type="protein sequence ID" value="AQX02761.1"/>
    <property type="molecule type" value="Genomic_DNA"/>
</dbReference>
<reference evidence="5 6" key="1">
    <citation type="submission" date="2016-07" db="EMBL/GenBank/DDBJ databases">
        <title>Revisiting the taxonomy of the Elizabethkingia Genus using Whole-Genome Sequencing, Optical Mapping, and MALDI-TOF, along with proposal of three novel Elizabethkingia species: Elizabethkingia bruuniana sp. nov., Elizabethkingia ursingii sp. nov., and Elizabethkingia occulta sp. nov.</title>
        <authorList>
            <person name="Nicholson A.C."/>
        </authorList>
    </citation>
    <scope>NUCLEOTIDE SEQUENCE [LARGE SCALE GENOMIC DNA]</scope>
    <source>
        <strain evidence="5 6">F3201</strain>
    </source>
</reference>
<dbReference type="AlphaFoldDB" id="A0AAU8VIK8"/>
<name>A0AAU8VIK8_9FLAO</name>
<dbReference type="InterPro" id="IPR036388">
    <property type="entry name" value="WH-like_DNA-bd_sf"/>
</dbReference>
<keyword evidence="1" id="KW-0805">Transcription regulation</keyword>